<dbReference type="PROSITE" id="PS00463">
    <property type="entry name" value="ZN2_CY6_FUNGAL_1"/>
    <property type="match status" value="1"/>
</dbReference>
<keyword evidence="2" id="KW-0479">Metal-binding</keyword>
<evidence type="ECO:0000256" key="4">
    <source>
        <dbReference type="ARBA" id="ARBA00023015"/>
    </source>
</evidence>
<name>Q2GQF6_CHAGB</name>
<dbReference type="InterPro" id="IPR007219">
    <property type="entry name" value="XnlR_reg_dom"/>
</dbReference>
<keyword evidence="4" id="KW-0805">Transcription regulation</keyword>
<evidence type="ECO:0000313" key="11">
    <source>
        <dbReference type="Proteomes" id="UP000001056"/>
    </source>
</evidence>
<feature type="region of interest" description="Disordered" evidence="8">
    <location>
        <begin position="772"/>
        <end position="805"/>
    </location>
</feature>
<dbReference type="GeneID" id="4396532"/>
<dbReference type="OrthoDB" id="2154091at2759"/>
<dbReference type="InterPro" id="IPR036864">
    <property type="entry name" value="Zn2-C6_fun-type_DNA-bd_sf"/>
</dbReference>
<evidence type="ECO:0000259" key="9">
    <source>
        <dbReference type="PROSITE" id="PS50048"/>
    </source>
</evidence>
<feature type="compositionally biased region" description="Low complexity" evidence="8">
    <location>
        <begin position="986"/>
        <end position="1002"/>
    </location>
</feature>
<dbReference type="STRING" id="306901.Q2GQF6"/>
<dbReference type="RefSeq" id="XP_001227725.1">
    <property type="nucleotide sequence ID" value="XM_001227724.1"/>
</dbReference>
<dbReference type="GO" id="GO:0003677">
    <property type="term" value="F:DNA binding"/>
    <property type="evidence" value="ECO:0007669"/>
    <property type="project" value="UniProtKB-KW"/>
</dbReference>
<dbReference type="HOGENOM" id="CLU_004291_0_0_1"/>
<dbReference type="EMBL" id="CH408035">
    <property type="protein sequence ID" value="EAQ83394.1"/>
    <property type="molecule type" value="Genomic_DNA"/>
</dbReference>
<dbReference type="GO" id="GO:0005634">
    <property type="term" value="C:nucleus"/>
    <property type="evidence" value="ECO:0007669"/>
    <property type="project" value="UniProtKB-SubCell"/>
</dbReference>
<dbReference type="VEuPathDB" id="FungiDB:CHGG_09798"/>
<evidence type="ECO:0000256" key="1">
    <source>
        <dbReference type="ARBA" id="ARBA00004123"/>
    </source>
</evidence>
<evidence type="ECO:0000256" key="2">
    <source>
        <dbReference type="ARBA" id="ARBA00022723"/>
    </source>
</evidence>
<dbReference type="PANTHER" id="PTHR31313">
    <property type="entry name" value="TY1 ENHANCER ACTIVATOR"/>
    <property type="match status" value="1"/>
</dbReference>
<dbReference type="GO" id="GO:0000981">
    <property type="term" value="F:DNA-binding transcription factor activity, RNA polymerase II-specific"/>
    <property type="evidence" value="ECO:0007669"/>
    <property type="project" value="InterPro"/>
</dbReference>
<keyword evidence="3" id="KW-0862">Zinc</keyword>
<comment type="subcellular location">
    <subcellularLocation>
        <location evidence="1">Nucleus</location>
    </subcellularLocation>
</comment>
<feature type="compositionally biased region" description="Low complexity" evidence="8">
    <location>
        <begin position="24"/>
        <end position="33"/>
    </location>
</feature>
<keyword evidence="6" id="KW-0804">Transcription</keyword>
<evidence type="ECO:0000256" key="3">
    <source>
        <dbReference type="ARBA" id="ARBA00022833"/>
    </source>
</evidence>
<dbReference type="PANTHER" id="PTHR31313:SF81">
    <property type="entry name" value="TY1 ENHANCER ACTIVATOR"/>
    <property type="match status" value="1"/>
</dbReference>
<feature type="compositionally biased region" description="Polar residues" evidence="8">
    <location>
        <begin position="1151"/>
        <end position="1170"/>
    </location>
</feature>
<feature type="compositionally biased region" description="Basic and acidic residues" evidence="8">
    <location>
        <begin position="1428"/>
        <end position="1440"/>
    </location>
</feature>
<feature type="compositionally biased region" description="Polar residues" evidence="8">
    <location>
        <begin position="1415"/>
        <end position="1424"/>
    </location>
</feature>
<dbReference type="GO" id="GO:0006351">
    <property type="term" value="P:DNA-templated transcription"/>
    <property type="evidence" value="ECO:0007669"/>
    <property type="project" value="InterPro"/>
</dbReference>
<dbReference type="Proteomes" id="UP000001056">
    <property type="component" value="Unassembled WGS sequence"/>
</dbReference>
<dbReference type="PROSITE" id="PS50048">
    <property type="entry name" value="ZN2_CY6_FUNGAL_2"/>
    <property type="match status" value="1"/>
</dbReference>
<gene>
    <name evidence="10" type="ORF">CHGG_09798</name>
</gene>
<evidence type="ECO:0000256" key="6">
    <source>
        <dbReference type="ARBA" id="ARBA00023163"/>
    </source>
</evidence>
<feature type="compositionally biased region" description="Polar residues" evidence="8">
    <location>
        <begin position="773"/>
        <end position="804"/>
    </location>
</feature>
<feature type="compositionally biased region" description="Low complexity" evidence="8">
    <location>
        <begin position="1025"/>
        <end position="1036"/>
    </location>
</feature>
<feature type="compositionally biased region" description="Gly residues" evidence="8">
    <location>
        <begin position="1111"/>
        <end position="1122"/>
    </location>
</feature>
<feature type="region of interest" description="Disordered" evidence="8">
    <location>
        <begin position="1111"/>
        <end position="1131"/>
    </location>
</feature>
<dbReference type="OMA" id="DHLMRCF"/>
<dbReference type="SMART" id="SM00066">
    <property type="entry name" value="GAL4"/>
    <property type="match status" value="1"/>
</dbReference>
<feature type="region of interest" description="Disordered" evidence="8">
    <location>
        <begin position="1412"/>
        <end position="1455"/>
    </location>
</feature>
<organism evidence="10 11">
    <name type="scientific">Chaetomium globosum (strain ATCC 6205 / CBS 148.51 / DSM 1962 / NBRC 6347 / NRRL 1970)</name>
    <name type="common">Soil fungus</name>
    <dbReference type="NCBI Taxonomy" id="306901"/>
    <lineage>
        <taxon>Eukaryota</taxon>
        <taxon>Fungi</taxon>
        <taxon>Dikarya</taxon>
        <taxon>Ascomycota</taxon>
        <taxon>Pezizomycotina</taxon>
        <taxon>Sordariomycetes</taxon>
        <taxon>Sordariomycetidae</taxon>
        <taxon>Sordariales</taxon>
        <taxon>Chaetomiaceae</taxon>
        <taxon>Chaetomium</taxon>
    </lineage>
</organism>
<dbReference type="CDD" id="cd00067">
    <property type="entry name" value="GAL4"/>
    <property type="match status" value="1"/>
</dbReference>
<dbReference type="InterPro" id="IPR001138">
    <property type="entry name" value="Zn2Cys6_DnaBD"/>
</dbReference>
<dbReference type="InParanoid" id="Q2GQF6"/>
<evidence type="ECO:0000256" key="8">
    <source>
        <dbReference type="SAM" id="MobiDB-lite"/>
    </source>
</evidence>
<dbReference type="InterPro" id="IPR051615">
    <property type="entry name" value="Transcr_Regulatory_Elem"/>
</dbReference>
<evidence type="ECO:0000256" key="7">
    <source>
        <dbReference type="ARBA" id="ARBA00023242"/>
    </source>
</evidence>
<feature type="region of interest" description="Disordered" evidence="8">
    <location>
        <begin position="1025"/>
        <end position="1076"/>
    </location>
</feature>
<feature type="region of interest" description="Disordered" evidence="8">
    <location>
        <begin position="980"/>
        <end position="1002"/>
    </location>
</feature>
<proteinExistence type="predicted"/>
<dbReference type="CDD" id="cd12148">
    <property type="entry name" value="fungal_TF_MHR"/>
    <property type="match status" value="1"/>
</dbReference>
<feature type="compositionally biased region" description="Low complexity" evidence="8">
    <location>
        <begin position="909"/>
        <end position="918"/>
    </location>
</feature>
<feature type="region of interest" description="Disordered" evidence="8">
    <location>
        <begin position="109"/>
        <end position="167"/>
    </location>
</feature>
<sequence length="1496" mass="164374">MAHGKRRSRSEGESERASSEHATSPAPSSRSSAKQQVRHRASIACASCRERRIRCVVGEGESECTQCRRTGAACIIKDDDERRRPISKAYMSSLSNRINLLEGLLKDRGVVPPPAVHPPKTRQEAQARQQEQHQVRTGSERLESAEPKLAAPHVNQPPTPPASGDEDVNMIESEQLKSFPSGGPTNFSRLIDPLLLQGVEPKTEAGTRHLLCTRGSYTFDQGPRRTRFFGPTANHHVYAKSANTFAPLEQSSHVFRAEQFILSLRPATYDHLMRCFWEYYNSWQQVVDEPAFEAGRASQDARFYSVFLHLTMLAIGYRFADWDREDVKTVTLGNRDSTLHREAKTMLEAELERPGGVPSVQALLMLADLECGVGRDTTGWMYSGMANRLAFDIGLHVNMTMADMSELERQTRRQAMAACAMFDRKWSLLMGRPTAIKTQDVGVDVLPRVSASPFEDSSLGTVANHATLNRQMFELLELAGKVADFQNSTYGAAHLFSSKAAEDRAYLHFIGLERLFHNWYRRLPENLTWKPVNIKSAHMGFFILHQQFHVCMIILHRPWAKYGPMSLDGSVAARYPSPGSPSQGDETSLPSWMAPLPHHDNRASMSRSMCTQHAIRIARIFWHHRQRFDGKRVVLTSIQHAGTAALALLAALAHKSAELDHHSNLRYLQVLSTAIYEMSHLYQPATRMYQLLKAMLVDIRSEMVKSGGFDVSTLVGRYQGSNTAFAGSQWTADASTRMPTGRLEDIEEDGRESKRRRLSSLSSIDFSCISPSFLTNTDQGRPTPPASSQSQSINPAALDQTPSEPGTFDLDFFHASFVDFINTGGDGPNAQEWLPADVETSVPVLIPTVSGDLSVVGNNTDNAPAPANKEPTITTLKPPTDTPDQVSAAVPDDDDTAVDKTIEDWLAEPTKPAAPATTKDSHPEPPSTTTTTPQPAQLPQPNPVPSATEPRDSLSHATADGTPICRDPYVLSLETELGVGFGFGPDTGPTTSSNPTTTATEGTETIHVRIADGMDWLAAAAAATTTNNNNNSNGTGKPPPNPKLKPNTDATSPSPRTTTTTTSGAGAAGGAAEVPPAPMTPVTLDELVQSVEEAVGSARARARARAAAGSGIGAGAGAGEGSLGSSLSSPAGGRNRELDFLMLAKAASHQPPRSNSPLRGTMESESSSIQIPPFLSDTPMQGDPPCDWADFLSPQLRRFRRAYNKVTMRNRLGHGIEGCVARVNFDDDKSSFALKIFFHALPDGDRANSWWSLEREARNVAVLDKIQAGIRQSSPKPIHVPAKRTTRLDCLRCLYAFSADGRRSRDFDALPDDSKVAVSDSDTRLRKCFGWTRVQGVDFMRMNSIIKVDEYVRRKGEGSASYLESDAQYYAIVYEYVPKAKLECDSSIHGSRPAALTTNTLRPSTSSIEKRLEQNHPQNGTESTRAIKALDPRKNRSGSEKKRKLSPTQQVTNEEIIERKLEQDPLSQIRIKETEPETVLRAWETYKKQKKKTLLT</sequence>
<protein>
    <recommendedName>
        <fullName evidence="9">Zn(2)-C6 fungal-type domain-containing protein</fullName>
    </recommendedName>
</protein>
<dbReference type="Pfam" id="PF04082">
    <property type="entry name" value="Fungal_trans"/>
    <property type="match status" value="1"/>
</dbReference>
<evidence type="ECO:0000313" key="10">
    <source>
        <dbReference type="EMBL" id="EAQ83394.1"/>
    </source>
</evidence>
<feature type="domain" description="Zn(2)-C6 fungal-type" evidence="9">
    <location>
        <begin position="44"/>
        <end position="76"/>
    </location>
</feature>
<feature type="compositionally biased region" description="Basic and acidic residues" evidence="8">
    <location>
        <begin position="121"/>
        <end position="146"/>
    </location>
</feature>
<dbReference type="GO" id="GO:0008270">
    <property type="term" value="F:zinc ion binding"/>
    <property type="evidence" value="ECO:0007669"/>
    <property type="project" value="InterPro"/>
</dbReference>
<feature type="region of interest" description="Disordered" evidence="8">
    <location>
        <begin position="1"/>
        <end position="38"/>
    </location>
</feature>
<keyword evidence="11" id="KW-1185">Reference proteome</keyword>
<accession>Q2GQF6</accession>
<feature type="compositionally biased region" description="Low complexity" evidence="8">
    <location>
        <begin position="1044"/>
        <end position="1074"/>
    </location>
</feature>
<dbReference type="Gene3D" id="4.10.240.10">
    <property type="entry name" value="Zn(2)-C6 fungal-type DNA-binding domain"/>
    <property type="match status" value="1"/>
</dbReference>
<keyword evidence="5" id="KW-0238">DNA-binding</keyword>
<dbReference type="SUPFAM" id="SSF57701">
    <property type="entry name" value="Zn2/Cys6 DNA-binding domain"/>
    <property type="match status" value="1"/>
</dbReference>
<dbReference type="SMART" id="SM00906">
    <property type="entry name" value="Fungal_trans"/>
    <property type="match status" value="1"/>
</dbReference>
<feature type="compositionally biased region" description="Polar residues" evidence="8">
    <location>
        <begin position="871"/>
        <end position="885"/>
    </location>
</feature>
<feature type="region of interest" description="Disordered" evidence="8">
    <location>
        <begin position="856"/>
        <end position="965"/>
    </location>
</feature>
<evidence type="ECO:0000256" key="5">
    <source>
        <dbReference type="ARBA" id="ARBA00023125"/>
    </source>
</evidence>
<feature type="compositionally biased region" description="Basic and acidic residues" evidence="8">
    <location>
        <begin position="9"/>
        <end position="19"/>
    </location>
</feature>
<keyword evidence="7" id="KW-0539">Nucleus</keyword>
<reference evidence="11" key="1">
    <citation type="journal article" date="2015" name="Genome Announc.">
        <title>Draft genome sequence of the cellulolytic fungus Chaetomium globosum.</title>
        <authorList>
            <person name="Cuomo C.A."/>
            <person name="Untereiner W.A."/>
            <person name="Ma L.-J."/>
            <person name="Grabherr M."/>
            <person name="Birren B.W."/>
        </authorList>
    </citation>
    <scope>NUCLEOTIDE SEQUENCE [LARGE SCALE GENOMIC DNA]</scope>
    <source>
        <strain evidence="11">ATCC 6205 / CBS 148.51 / DSM 1962 / NBRC 6347 / NRRL 1970</strain>
    </source>
</reference>
<dbReference type="eggNOG" id="ENOG502QU3W">
    <property type="taxonomic scope" value="Eukaryota"/>
</dbReference>
<feature type="region of interest" description="Disordered" evidence="8">
    <location>
        <begin position="1147"/>
        <end position="1170"/>
    </location>
</feature>